<dbReference type="RefSeq" id="WP_187256927.1">
    <property type="nucleotide sequence ID" value="NZ_JBHULF010000007.1"/>
</dbReference>
<evidence type="ECO:0000313" key="2">
    <source>
        <dbReference type="Proteomes" id="UP000765802"/>
    </source>
</evidence>
<sequence length="398" mass="44490">MLIQRRTFLQTGTLAAASLMVPRFLQAMEGSTRVPPGNKVMVVLQLTGGNDGLNTVIPYRNDIYYRSRPGIGIRKENSLRLTDEAGLHASLPAFKSLYDEGSLGILNSVGYPEPDRSHFRSMDIWQTASRSDEYLQTGWLGRYLDLQCKDCAHPTQALEMDDVLSLALKGSDWNGIAVKDPGRLYQTSRSPLLDDLLKHHEQEHAEHTAAYLYKTLADTKNSAEYIFRHSRQFASGSYPATELGKSLKTIASLIFSDINTKVYYVSLGSFDTHIAQDAQQRRLFTEMNDAVHAFVNDLKKNNRFDDVMLVSFSEFGRRVAQNASGGTDHGTANNMFFIGGALKEKGILNVMPDLSKLDDGDLRYQVDFRQVYATLLDKWLGVAHSAILGESFTPLSFL</sequence>
<dbReference type="InterPro" id="IPR010869">
    <property type="entry name" value="DUF1501"/>
</dbReference>
<dbReference type="EMBL" id="MBUA01000023">
    <property type="protein sequence ID" value="MBC6491595.1"/>
    <property type="molecule type" value="Genomic_DNA"/>
</dbReference>
<accession>A0ABR7M987</accession>
<comment type="caution">
    <text evidence="1">The sequence shown here is derived from an EMBL/GenBank/DDBJ whole genome shotgun (WGS) entry which is preliminary data.</text>
</comment>
<dbReference type="Pfam" id="PF07394">
    <property type="entry name" value="DUF1501"/>
    <property type="match status" value="1"/>
</dbReference>
<dbReference type="InterPro" id="IPR006311">
    <property type="entry name" value="TAT_signal"/>
</dbReference>
<evidence type="ECO:0000313" key="1">
    <source>
        <dbReference type="EMBL" id="MBC6491595.1"/>
    </source>
</evidence>
<organism evidence="1 2">
    <name type="scientific">Flavihumibacter stibioxidans</name>
    <dbReference type="NCBI Taxonomy" id="1834163"/>
    <lineage>
        <taxon>Bacteria</taxon>
        <taxon>Pseudomonadati</taxon>
        <taxon>Bacteroidota</taxon>
        <taxon>Chitinophagia</taxon>
        <taxon>Chitinophagales</taxon>
        <taxon>Chitinophagaceae</taxon>
        <taxon>Flavihumibacter</taxon>
    </lineage>
</organism>
<reference evidence="1 2" key="1">
    <citation type="submission" date="2016-07" db="EMBL/GenBank/DDBJ databases">
        <title>Genome analysis of Flavihumibacter stibioxidans YS-17.</title>
        <authorList>
            <person name="Shi K."/>
            <person name="Han Y."/>
            <person name="Wang G."/>
        </authorList>
    </citation>
    <scope>NUCLEOTIDE SEQUENCE [LARGE SCALE GENOMIC DNA]</scope>
    <source>
        <strain evidence="1 2">YS-17</strain>
    </source>
</reference>
<dbReference type="Proteomes" id="UP000765802">
    <property type="component" value="Unassembled WGS sequence"/>
</dbReference>
<protein>
    <submittedName>
        <fullName evidence="1">Twin-arginine translocation pathway signal</fullName>
    </submittedName>
</protein>
<dbReference type="PANTHER" id="PTHR43737:SF1">
    <property type="entry name" value="DUF1501 DOMAIN-CONTAINING PROTEIN"/>
    <property type="match status" value="1"/>
</dbReference>
<dbReference type="PROSITE" id="PS51318">
    <property type="entry name" value="TAT"/>
    <property type="match status" value="1"/>
</dbReference>
<gene>
    <name evidence="1" type="ORF">BC349_11085</name>
</gene>
<dbReference type="PANTHER" id="PTHR43737">
    <property type="entry name" value="BLL7424 PROTEIN"/>
    <property type="match status" value="1"/>
</dbReference>
<proteinExistence type="predicted"/>
<name>A0ABR7M987_9BACT</name>
<keyword evidence="2" id="KW-1185">Reference proteome</keyword>